<name>A0ABM0GN49_SACKO</name>
<keyword evidence="5" id="KW-1185">Reference proteome</keyword>
<keyword evidence="2" id="KW-0808">Transferase</keyword>
<proteinExistence type="predicted"/>
<dbReference type="Proteomes" id="UP000694865">
    <property type="component" value="Unplaced"/>
</dbReference>
<sequence>MMQDRAVVKRKRVWWLAEEDNGIYVYVEEGEGTFRKVSKLINKKTEEPLQHVKGCRAYKDVYIKFLFHPKNNDKPEAYLLEREKFDCNRSDFSRKLKESASTLEFVTMFNDLFSSMNASSSFGSTSPERLSHSSSISDSGSASPTEAVHISMLEMTSKKKSKKRSLTKSVEISSSVLKKQRTSNSNETDQEIIAAEVTGAYCGMFQIDIAVLQIRDQIRESDPVFLKSLVTNMVEFADEAYQPLCVVVKEVGSAADFDKKKVNGYNYHVIGGQHCLLATKEIAKTAKYLADERFKSRNCVVYAGLTTEQQRWLAVKHNSTGEFRHAITLKDKVDVCRRHRGDVPDEDKFRWKASCGLILNEKKGSQNLEVVCYLASLNPESYGILKEIFEMYEEGSLKKQKRKNENKSNPDIPPYVFRPLRSLDNETVTLLLKDVKEKKLSIQELKEESQSLYKMSHVQKAFVQLMDLNSWDEAVAKFPTETTRDALVRFSTEKFRPTIPDIFVNHCQRLRIENLSDSREKTPAIIHGRNSVKAFIVNGNSMEIVPEELTKITGHVTGFDLVILDTPQNWQEKDMQSFLVTVKNVNITARLPNYCMTVLGEMENLPTIKLQLTAAGCTKVDTAFYYVEDAISDSVTLTNSVHPVVVGYWASDGKIKRTSLNITDELPSNRHNFWKTVKPVLDKDGDGVIVNSTQKNVALFEKMIEVFTYPNQWVLDACCGTGSAIIAAMKCGRNCIGFDIDEKQVQHALIKCDSLIISDAEDSEAEDL</sequence>
<accession>A0ABM0GN49</accession>
<reference evidence="6" key="1">
    <citation type="submission" date="2025-08" db="UniProtKB">
        <authorList>
            <consortium name="RefSeq"/>
        </authorList>
    </citation>
    <scope>IDENTIFICATION</scope>
    <source>
        <tissue evidence="6">Testes</tissue>
    </source>
</reference>
<dbReference type="Gene3D" id="3.40.50.150">
    <property type="entry name" value="Vaccinia Virus protein VP39"/>
    <property type="match status" value="1"/>
</dbReference>
<evidence type="ECO:0000313" key="5">
    <source>
        <dbReference type="Proteomes" id="UP000694865"/>
    </source>
</evidence>
<dbReference type="RefSeq" id="XP_002733611.1">
    <property type="nucleotide sequence ID" value="XM_002733565.1"/>
</dbReference>
<organism evidence="5 6">
    <name type="scientific">Saccoglossus kowalevskii</name>
    <name type="common">Acorn worm</name>
    <dbReference type="NCBI Taxonomy" id="10224"/>
    <lineage>
        <taxon>Eukaryota</taxon>
        <taxon>Metazoa</taxon>
        <taxon>Hemichordata</taxon>
        <taxon>Enteropneusta</taxon>
        <taxon>Harrimaniidae</taxon>
        <taxon>Saccoglossus</taxon>
    </lineage>
</organism>
<gene>
    <name evidence="6" type="primary">LOC100377770</name>
</gene>
<evidence type="ECO:0000256" key="3">
    <source>
        <dbReference type="SAM" id="MobiDB-lite"/>
    </source>
</evidence>
<dbReference type="CDD" id="cd02440">
    <property type="entry name" value="AdoMet_MTases"/>
    <property type="match status" value="1"/>
</dbReference>
<dbReference type="Pfam" id="PF01555">
    <property type="entry name" value="N6_N4_Mtase"/>
    <property type="match status" value="1"/>
</dbReference>
<keyword evidence="1" id="KW-0489">Methyltransferase</keyword>
<dbReference type="InterPro" id="IPR029063">
    <property type="entry name" value="SAM-dependent_MTases_sf"/>
</dbReference>
<protein>
    <submittedName>
        <fullName evidence="6">Uncharacterized protein LOC100377770</fullName>
    </submittedName>
</protein>
<evidence type="ECO:0000313" key="6">
    <source>
        <dbReference type="RefSeq" id="XP_002733611.1"/>
    </source>
</evidence>
<dbReference type="GeneID" id="100377770"/>
<evidence type="ECO:0000259" key="4">
    <source>
        <dbReference type="Pfam" id="PF01555"/>
    </source>
</evidence>
<evidence type="ECO:0000256" key="1">
    <source>
        <dbReference type="ARBA" id="ARBA00022603"/>
    </source>
</evidence>
<evidence type="ECO:0000256" key="2">
    <source>
        <dbReference type="ARBA" id="ARBA00022679"/>
    </source>
</evidence>
<feature type="region of interest" description="Disordered" evidence="3">
    <location>
        <begin position="124"/>
        <end position="143"/>
    </location>
</feature>
<feature type="domain" description="DNA methylase N-4/N-6" evidence="4">
    <location>
        <begin position="663"/>
        <end position="748"/>
    </location>
</feature>
<dbReference type="InterPro" id="IPR002941">
    <property type="entry name" value="DNA_methylase_N4/N6"/>
</dbReference>
<dbReference type="SUPFAM" id="SSF53335">
    <property type="entry name" value="S-adenosyl-L-methionine-dependent methyltransferases"/>
    <property type="match status" value="1"/>
</dbReference>